<evidence type="ECO:0000313" key="10">
    <source>
        <dbReference type="EMBL" id="KAH7124069.1"/>
    </source>
</evidence>
<evidence type="ECO:0000256" key="3">
    <source>
        <dbReference type="ARBA" id="ARBA00007869"/>
    </source>
</evidence>
<dbReference type="InterPro" id="IPR005579">
    <property type="entry name" value="Cgr1-like"/>
</dbReference>
<dbReference type="Proteomes" id="UP000700596">
    <property type="component" value="Unassembled WGS sequence"/>
</dbReference>
<protein>
    <recommendedName>
        <fullName evidence="8">rRNA-processing protein</fullName>
    </recommendedName>
</protein>
<feature type="region of interest" description="Disordered" evidence="9">
    <location>
        <begin position="1"/>
        <end position="44"/>
    </location>
</feature>
<dbReference type="OrthoDB" id="3942380at2759"/>
<evidence type="ECO:0000256" key="6">
    <source>
        <dbReference type="ARBA" id="ARBA00023054"/>
    </source>
</evidence>
<evidence type="ECO:0000256" key="7">
    <source>
        <dbReference type="ARBA" id="ARBA00023242"/>
    </source>
</evidence>
<name>A0A9P9ILW9_9PLEO</name>
<dbReference type="GO" id="GO:0006364">
    <property type="term" value="P:rRNA processing"/>
    <property type="evidence" value="ECO:0007669"/>
    <property type="project" value="UniProtKB-UniRule"/>
</dbReference>
<reference evidence="10" key="1">
    <citation type="journal article" date="2021" name="Nat. Commun.">
        <title>Genetic determinants of endophytism in the Arabidopsis root mycobiome.</title>
        <authorList>
            <person name="Mesny F."/>
            <person name="Miyauchi S."/>
            <person name="Thiergart T."/>
            <person name="Pickel B."/>
            <person name="Atanasova L."/>
            <person name="Karlsson M."/>
            <person name="Huettel B."/>
            <person name="Barry K.W."/>
            <person name="Haridas S."/>
            <person name="Chen C."/>
            <person name="Bauer D."/>
            <person name="Andreopoulos W."/>
            <person name="Pangilinan J."/>
            <person name="LaButti K."/>
            <person name="Riley R."/>
            <person name="Lipzen A."/>
            <person name="Clum A."/>
            <person name="Drula E."/>
            <person name="Henrissat B."/>
            <person name="Kohler A."/>
            <person name="Grigoriev I.V."/>
            <person name="Martin F.M."/>
            <person name="Hacquard S."/>
        </authorList>
    </citation>
    <scope>NUCLEOTIDE SEQUENCE</scope>
    <source>
        <strain evidence="10">MPI-CAGE-CH-0243</strain>
    </source>
</reference>
<keyword evidence="4 8" id="KW-0690">Ribosome biogenesis</keyword>
<feature type="compositionally biased region" description="Polar residues" evidence="9">
    <location>
        <begin position="1"/>
        <end position="12"/>
    </location>
</feature>
<proteinExistence type="inferred from homology"/>
<dbReference type="AlphaFoldDB" id="A0A9P9ILW9"/>
<comment type="similarity">
    <text evidence="3 8">Belongs to the CGR1 family.</text>
</comment>
<keyword evidence="5 8" id="KW-0698">rRNA processing</keyword>
<comment type="function">
    <text evidence="1 8">Involved in nucleolar integrity and required for processing of the pre-rRNA for the 60S ribosome subunit.</text>
</comment>
<accession>A0A9P9ILW9</accession>
<evidence type="ECO:0000256" key="1">
    <source>
        <dbReference type="ARBA" id="ARBA00004090"/>
    </source>
</evidence>
<evidence type="ECO:0000313" key="11">
    <source>
        <dbReference type="Proteomes" id="UP000700596"/>
    </source>
</evidence>
<gene>
    <name evidence="10" type="ORF">B0J11DRAFT_580813</name>
</gene>
<evidence type="ECO:0000256" key="8">
    <source>
        <dbReference type="RuleBase" id="RU363084"/>
    </source>
</evidence>
<feature type="compositionally biased region" description="Polar residues" evidence="9">
    <location>
        <begin position="23"/>
        <end position="41"/>
    </location>
</feature>
<evidence type="ECO:0000256" key="2">
    <source>
        <dbReference type="ARBA" id="ARBA00004604"/>
    </source>
</evidence>
<evidence type="ECO:0000256" key="4">
    <source>
        <dbReference type="ARBA" id="ARBA00022517"/>
    </source>
</evidence>
<keyword evidence="7 8" id="KW-0539">Nucleus</keyword>
<organism evidence="10 11">
    <name type="scientific">Dendryphion nanum</name>
    <dbReference type="NCBI Taxonomy" id="256645"/>
    <lineage>
        <taxon>Eukaryota</taxon>
        <taxon>Fungi</taxon>
        <taxon>Dikarya</taxon>
        <taxon>Ascomycota</taxon>
        <taxon>Pezizomycotina</taxon>
        <taxon>Dothideomycetes</taxon>
        <taxon>Pleosporomycetidae</taxon>
        <taxon>Pleosporales</taxon>
        <taxon>Torulaceae</taxon>
        <taxon>Dendryphion</taxon>
    </lineage>
</organism>
<dbReference type="Pfam" id="PF03879">
    <property type="entry name" value="Cgr1"/>
    <property type="match status" value="1"/>
</dbReference>
<keyword evidence="11" id="KW-1185">Reference proteome</keyword>
<keyword evidence="6" id="KW-0175">Coiled coil</keyword>
<dbReference type="GO" id="GO:0005730">
    <property type="term" value="C:nucleolus"/>
    <property type="evidence" value="ECO:0007669"/>
    <property type="project" value="UniProtKB-SubCell"/>
</dbReference>
<sequence length="70" mass="7951">MSDAIESQTEPSAPQGMRKNGKQWHQTKTAFRPRSNQTSFAKRSEERLAMAAVKAKEKEMKDEKEAARQA</sequence>
<comment type="caution">
    <text evidence="10">The sequence shown here is derived from an EMBL/GenBank/DDBJ whole genome shotgun (WGS) entry which is preliminary data.</text>
</comment>
<dbReference type="EMBL" id="JAGMWT010000008">
    <property type="protein sequence ID" value="KAH7124069.1"/>
    <property type="molecule type" value="Genomic_DNA"/>
</dbReference>
<evidence type="ECO:0000256" key="9">
    <source>
        <dbReference type="SAM" id="MobiDB-lite"/>
    </source>
</evidence>
<comment type="subcellular location">
    <subcellularLocation>
        <location evidence="2 8">Nucleus</location>
        <location evidence="2 8">Nucleolus</location>
    </subcellularLocation>
</comment>
<evidence type="ECO:0000256" key="5">
    <source>
        <dbReference type="ARBA" id="ARBA00022552"/>
    </source>
</evidence>